<comment type="caution">
    <text evidence="9">The sequence shown here is derived from an EMBL/GenBank/DDBJ whole genome shotgun (WGS) entry which is preliminary data.</text>
</comment>
<dbReference type="PIRSF" id="PIRSF006113">
    <property type="entry name" value="PTP_synth"/>
    <property type="match status" value="1"/>
</dbReference>
<evidence type="ECO:0000256" key="2">
    <source>
        <dbReference type="ARBA" id="ARBA00008900"/>
    </source>
</evidence>
<keyword evidence="6 8" id="KW-0456">Lyase</keyword>
<reference evidence="10" key="1">
    <citation type="journal article" date="2019" name="Int. J. Syst. Evol. Microbiol.">
        <title>The Global Catalogue of Microorganisms (GCM) 10K type strain sequencing project: providing services to taxonomists for standard genome sequencing and annotation.</title>
        <authorList>
            <consortium name="The Broad Institute Genomics Platform"/>
            <consortium name="The Broad Institute Genome Sequencing Center for Infectious Disease"/>
            <person name="Wu L."/>
            <person name="Ma J."/>
        </authorList>
    </citation>
    <scope>NUCLEOTIDE SEQUENCE [LARGE SCALE GENOMIC DNA]</scope>
    <source>
        <strain evidence="10">KCTC 23723</strain>
    </source>
</reference>
<dbReference type="PANTHER" id="PTHR12589:SF7">
    <property type="entry name" value="6-PYRUVOYL TETRAHYDROBIOPTERIN SYNTHASE"/>
    <property type="match status" value="1"/>
</dbReference>
<evidence type="ECO:0000256" key="8">
    <source>
        <dbReference type="PIRNR" id="PIRNR006113"/>
    </source>
</evidence>
<comment type="pathway">
    <text evidence="1 8">Purine metabolism; 7-cyano-7-deazaguanine biosynthesis.</text>
</comment>
<evidence type="ECO:0000256" key="6">
    <source>
        <dbReference type="ARBA" id="ARBA00023239"/>
    </source>
</evidence>
<evidence type="ECO:0000256" key="4">
    <source>
        <dbReference type="ARBA" id="ARBA00022723"/>
    </source>
</evidence>
<proteinExistence type="inferred from homology"/>
<organism evidence="9 10">
    <name type="scientific">Alishewanella tabrizica</name>
    <dbReference type="NCBI Taxonomy" id="671278"/>
    <lineage>
        <taxon>Bacteria</taxon>
        <taxon>Pseudomonadati</taxon>
        <taxon>Pseudomonadota</taxon>
        <taxon>Gammaproteobacteria</taxon>
        <taxon>Alteromonadales</taxon>
        <taxon>Alteromonadaceae</taxon>
        <taxon>Alishewanella</taxon>
    </lineage>
</organism>
<accession>A0ABQ2WWM1</accession>
<dbReference type="NCBIfam" id="TIGR03367">
    <property type="entry name" value="queuosine_QueD"/>
    <property type="match status" value="1"/>
</dbReference>
<comment type="similarity">
    <text evidence="2 8">Belongs to the PTPS family. QueD subfamily.</text>
</comment>
<sequence length="120" mass="13909">MSIKICKEFTFEAAHFLPNVPEGHKCGRLHGHSYVVRLHLIGDIDPLKGWFIDFDDVKVKFKPILDQLDHHYLNEISGLENPTAEVIAMWIWDKVKPILPQLFEVELKETCTCAVYYQGE</sequence>
<comment type="catalytic activity">
    <reaction evidence="7 8">
        <text>7,8-dihydroneopterin 3'-triphosphate + H2O = 6-carboxy-5,6,7,8-tetrahydropterin + triphosphate + acetaldehyde + 2 H(+)</text>
        <dbReference type="Rhea" id="RHEA:27966"/>
        <dbReference type="ChEBI" id="CHEBI:15343"/>
        <dbReference type="ChEBI" id="CHEBI:15377"/>
        <dbReference type="ChEBI" id="CHEBI:15378"/>
        <dbReference type="ChEBI" id="CHEBI:18036"/>
        <dbReference type="ChEBI" id="CHEBI:58462"/>
        <dbReference type="ChEBI" id="CHEBI:61032"/>
        <dbReference type="EC" id="4.1.2.50"/>
    </reaction>
</comment>
<evidence type="ECO:0000256" key="7">
    <source>
        <dbReference type="ARBA" id="ARBA00048807"/>
    </source>
</evidence>
<evidence type="ECO:0000256" key="3">
    <source>
        <dbReference type="ARBA" id="ARBA00018141"/>
    </source>
</evidence>
<dbReference type="EC" id="4.-.-.-" evidence="8"/>
<name>A0ABQ2WWM1_9ALTE</name>
<comment type="cofactor">
    <cofactor evidence="8">
        <name>Zn(2+)</name>
        <dbReference type="ChEBI" id="CHEBI:29105"/>
    </cofactor>
    <text evidence="8">Binds 1 zinc ion per subunit.</text>
</comment>
<dbReference type="InterPro" id="IPR038418">
    <property type="entry name" value="6-PTP_synth/QueD_sf"/>
</dbReference>
<protein>
    <recommendedName>
        <fullName evidence="3 8">6-carboxy-5,6,7,8-tetrahydropterin synthase</fullName>
        <ecNumber evidence="8">4.-.-.-</ecNumber>
    </recommendedName>
</protein>
<evidence type="ECO:0000313" key="9">
    <source>
        <dbReference type="EMBL" id="GGW72363.1"/>
    </source>
</evidence>
<keyword evidence="8" id="KW-0671">Queuosine biosynthesis</keyword>
<evidence type="ECO:0000313" key="10">
    <source>
        <dbReference type="Proteomes" id="UP000634667"/>
    </source>
</evidence>
<evidence type="ECO:0000256" key="1">
    <source>
        <dbReference type="ARBA" id="ARBA00005061"/>
    </source>
</evidence>
<dbReference type="Pfam" id="PF01242">
    <property type="entry name" value="PTPS"/>
    <property type="match status" value="1"/>
</dbReference>
<keyword evidence="5 8" id="KW-0862">Zinc</keyword>
<dbReference type="Proteomes" id="UP000634667">
    <property type="component" value="Unassembled WGS sequence"/>
</dbReference>
<keyword evidence="4 8" id="KW-0479">Metal-binding</keyword>
<dbReference type="EMBL" id="BMYR01000016">
    <property type="protein sequence ID" value="GGW72363.1"/>
    <property type="molecule type" value="Genomic_DNA"/>
</dbReference>
<evidence type="ECO:0000256" key="5">
    <source>
        <dbReference type="ARBA" id="ARBA00022833"/>
    </source>
</evidence>
<dbReference type="Gene3D" id="3.30.479.10">
    <property type="entry name" value="6-pyruvoyl tetrahydropterin synthase/QueD"/>
    <property type="match status" value="1"/>
</dbReference>
<dbReference type="SUPFAM" id="SSF55620">
    <property type="entry name" value="Tetrahydrobiopterin biosynthesis enzymes-like"/>
    <property type="match status" value="1"/>
</dbReference>
<dbReference type="PANTHER" id="PTHR12589">
    <property type="entry name" value="PYRUVOYL TETRAHYDROBIOPTERIN SYNTHASE"/>
    <property type="match status" value="1"/>
</dbReference>
<dbReference type="RefSeq" id="WP_268247356.1">
    <property type="nucleotide sequence ID" value="NZ_BMYR01000016.1"/>
</dbReference>
<keyword evidence="10" id="KW-1185">Reference proteome</keyword>
<dbReference type="InterPro" id="IPR007115">
    <property type="entry name" value="6-PTP_synth/QueD"/>
</dbReference>
<gene>
    <name evidence="9" type="primary">ygcM</name>
    <name evidence="9" type="ORF">GCM10008111_30590</name>
</gene>